<evidence type="ECO:0000313" key="2">
    <source>
        <dbReference type="EMBL" id="PSJ57980.1"/>
    </source>
</evidence>
<dbReference type="AlphaFoldDB" id="A0A2P7S6B3"/>
<proteinExistence type="predicted"/>
<feature type="compositionally biased region" description="Polar residues" evidence="1">
    <location>
        <begin position="20"/>
        <end position="31"/>
    </location>
</feature>
<evidence type="ECO:0000256" key="1">
    <source>
        <dbReference type="SAM" id="MobiDB-lite"/>
    </source>
</evidence>
<name>A0A2P7S6B3_9HYPH</name>
<comment type="caution">
    <text evidence="2">The sequence shown here is derived from an EMBL/GenBank/DDBJ whole genome shotgun (WGS) entry which is preliminary data.</text>
</comment>
<dbReference type="Proteomes" id="UP000241229">
    <property type="component" value="Unassembled WGS sequence"/>
</dbReference>
<dbReference type="EMBL" id="PXYK01000015">
    <property type="protein sequence ID" value="PSJ57980.1"/>
    <property type="molecule type" value="Genomic_DNA"/>
</dbReference>
<evidence type="ECO:0008006" key="4">
    <source>
        <dbReference type="Google" id="ProtNLM"/>
    </source>
</evidence>
<gene>
    <name evidence="2" type="ORF">C7I84_16045</name>
</gene>
<protein>
    <recommendedName>
        <fullName evidence="4">SapC family protein</fullName>
    </recommendedName>
</protein>
<organism evidence="2 3">
    <name type="scientific">Kumtagia ephedrae</name>
    <dbReference type="NCBI Taxonomy" id="2116701"/>
    <lineage>
        <taxon>Bacteria</taxon>
        <taxon>Pseudomonadati</taxon>
        <taxon>Pseudomonadota</taxon>
        <taxon>Alphaproteobacteria</taxon>
        <taxon>Hyphomicrobiales</taxon>
        <taxon>Phyllobacteriaceae</taxon>
        <taxon>Kumtagia</taxon>
    </lineage>
</organism>
<dbReference type="Pfam" id="PF07277">
    <property type="entry name" value="SapC"/>
    <property type="match status" value="1"/>
</dbReference>
<accession>A0A2P7S6B3</accession>
<dbReference type="InterPro" id="IPR010836">
    <property type="entry name" value="SapC"/>
</dbReference>
<dbReference type="OrthoDB" id="9806524at2"/>
<sequence length="321" mass="34640">MTTKYSPQATAPRGKLPMSFCSNRHVSSSQGKPVAPGPRDRHHGGHKESGADMPETLHVITRERHLHKKWQRPTGYGFAASINLAPVGASEIAHAGRAFPLAFVDMEDGATLVALFSLHRDRNLFVAPDGRWLASHVPAALQNFPFSLGRQADGKFALCVNEASGLIRDTAVGEHGFPFFASDGTPTRETQAIADSLTRARRSLDVVRNAVAALATRGLLEPWPVVAKEETGDRRIGGLKRINEAALNAVGADDLVALRDCGALATAYCQLFSMGNISVLGSLAGAQDRARRQRMAIPANSFIPEDDGNLKIDWSTFLKDE</sequence>
<feature type="region of interest" description="Disordered" evidence="1">
    <location>
        <begin position="1"/>
        <end position="54"/>
    </location>
</feature>
<evidence type="ECO:0000313" key="3">
    <source>
        <dbReference type="Proteomes" id="UP000241229"/>
    </source>
</evidence>
<keyword evidence="3" id="KW-1185">Reference proteome</keyword>
<reference evidence="2 3" key="1">
    <citation type="submission" date="2018-03" db="EMBL/GenBank/DDBJ databases">
        <title>The draft genome of Mesorhizobium sp. 6GN-30.</title>
        <authorList>
            <person name="Liu L."/>
            <person name="Li L."/>
            <person name="Wang T."/>
            <person name="Zhang X."/>
            <person name="Liang L."/>
        </authorList>
    </citation>
    <scope>NUCLEOTIDE SEQUENCE [LARGE SCALE GENOMIC DNA]</scope>
    <source>
        <strain evidence="2 3">6GN30</strain>
    </source>
</reference>